<dbReference type="InterPro" id="IPR032466">
    <property type="entry name" value="Metal_Hydrolase"/>
</dbReference>
<dbReference type="Pfam" id="PF02126">
    <property type="entry name" value="PTE"/>
    <property type="match status" value="1"/>
</dbReference>
<feature type="binding site" evidence="5">
    <location>
        <position position="134"/>
    </location>
    <ligand>
        <name>a divalent metal cation</name>
        <dbReference type="ChEBI" id="CHEBI:60240"/>
        <label>1</label>
    </ligand>
</feature>
<feature type="binding site" evidence="5">
    <location>
        <position position="280"/>
    </location>
    <ligand>
        <name>a divalent metal cation</name>
        <dbReference type="ChEBI" id="CHEBI:60240"/>
        <label>2</label>
    </ligand>
</feature>
<dbReference type="EnsemblMetazoa" id="GPAI029307-RA">
    <property type="protein sequence ID" value="GPAI029307-PA"/>
    <property type="gene ID" value="GPAI029307"/>
</dbReference>
<dbReference type="PROSITE" id="PS51347">
    <property type="entry name" value="PHOSPHOTRIESTERASE_2"/>
    <property type="match status" value="1"/>
</dbReference>
<dbReference type="Gene3D" id="3.20.20.140">
    <property type="entry name" value="Metal-dependent hydrolases"/>
    <property type="match status" value="1"/>
</dbReference>
<feature type="binding site" evidence="5">
    <location>
        <position position="280"/>
    </location>
    <ligand>
        <name>a divalent metal cation</name>
        <dbReference type="ChEBI" id="CHEBI:60240"/>
        <label>1</label>
    </ligand>
</feature>
<accession>A0A1A9ZYY3</accession>
<organism evidence="8 9">
    <name type="scientific">Glossina pallidipes</name>
    <name type="common">Tsetse fly</name>
    <dbReference type="NCBI Taxonomy" id="7398"/>
    <lineage>
        <taxon>Eukaryota</taxon>
        <taxon>Metazoa</taxon>
        <taxon>Ecdysozoa</taxon>
        <taxon>Arthropoda</taxon>
        <taxon>Hexapoda</taxon>
        <taxon>Insecta</taxon>
        <taxon>Pterygota</taxon>
        <taxon>Neoptera</taxon>
        <taxon>Endopterygota</taxon>
        <taxon>Diptera</taxon>
        <taxon>Brachycera</taxon>
        <taxon>Muscomorpha</taxon>
        <taxon>Hippoboscoidea</taxon>
        <taxon>Glossinidae</taxon>
        <taxon>Glossina</taxon>
    </lineage>
</organism>
<dbReference type="GO" id="GO:0016788">
    <property type="term" value="F:hydrolase activity, acting on ester bonds"/>
    <property type="evidence" value="ECO:0007669"/>
    <property type="project" value="InterPro"/>
</dbReference>
<feature type="region of interest" description="Disordered" evidence="7">
    <location>
        <begin position="83"/>
        <end position="104"/>
    </location>
</feature>
<dbReference type="STRING" id="7398.A0A1A9ZYY3"/>
<dbReference type="InterPro" id="IPR017947">
    <property type="entry name" value="AryldialkylPase_Zn-BS"/>
</dbReference>
<sequence>MLQKRVLDGAARQRRARKALEGLEQDNLHEDPHADLVMSKKLPKFQDDLTNTKEKRSKRKGPEYYRAKYRKNFQQLLEEKKQLHPDPPNYSSALTPPPKTHNAYNSSFTENLQGVQLLGTIEPNLLGQTLTHEHVALDFAHFYCSPPDDFQSFLDEKLHLKNLGFIRQYPYSSLDNLCLNDDATRAAVVKDLELYRKLGGSSIVENTSHGLKRNLKFMVEVSEKTGVNVIAGTGHYIHELQNSGHMNMSVEQMTELYSKEIMTGIEVDGIGVVKCGFIGEVGSVYPIHDFERRAIKATAETQELFDCGVSFHPGRNAAAPFEIIRLYLEAGGKASKCVMSHLDRTISDFDQLLEFAKFGCYIQYDLFGTECSYYQLNAALDMPSDSHRINYFMKLIDEGLLERLLMSHDVHTKHRLTSFGGHGYHHVIMNVLPRMFAKGLTPDQAEQITVVNPTNWLQLSI</sequence>
<feature type="region of interest" description="Disordered" evidence="7">
    <location>
        <begin position="1"/>
        <end position="64"/>
    </location>
</feature>
<proteinExistence type="inferred from homology"/>
<keyword evidence="2 5" id="KW-0479">Metal-binding</keyword>
<evidence type="ECO:0000256" key="1">
    <source>
        <dbReference type="ARBA" id="ARBA00020475"/>
    </source>
</evidence>
<evidence type="ECO:0000256" key="2">
    <source>
        <dbReference type="ARBA" id="ARBA00022723"/>
    </source>
</evidence>
<protein>
    <recommendedName>
        <fullName evidence="1">Phosphotriesterase-related protein</fullName>
    </recommendedName>
    <alternativeName>
        <fullName evidence="4">Parathion hydrolase-related protein</fullName>
    </alternativeName>
</protein>
<evidence type="ECO:0000256" key="3">
    <source>
        <dbReference type="ARBA" id="ARBA00022801"/>
    </source>
</evidence>
<comment type="similarity">
    <text evidence="6">Belongs to the metallo-dependent hydrolases superfamily. Phosphotriesterase family.</text>
</comment>
<evidence type="ECO:0000256" key="4">
    <source>
        <dbReference type="ARBA" id="ARBA00029607"/>
    </source>
</evidence>
<reference evidence="8" key="2">
    <citation type="submission" date="2020-05" db="UniProtKB">
        <authorList>
            <consortium name="EnsemblMetazoa"/>
        </authorList>
    </citation>
    <scope>IDENTIFICATION</scope>
    <source>
        <strain evidence="8">IAEA</strain>
    </source>
</reference>
<dbReference type="CDD" id="cd00530">
    <property type="entry name" value="PTE"/>
    <property type="match status" value="1"/>
</dbReference>
<evidence type="ECO:0000256" key="5">
    <source>
        <dbReference type="PIRSR" id="PIRSR601559-52"/>
    </source>
</evidence>
<keyword evidence="3" id="KW-0378">Hydrolase</keyword>
<dbReference type="Proteomes" id="UP000092445">
    <property type="component" value="Unassembled WGS sequence"/>
</dbReference>
<reference evidence="9" key="1">
    <citation type="submission" date="2014-03" db="EMBL/GenBank/DDBJ databases">
        <authorList>
            <person name="Aksoy S."/>
            <person name="Warren W."/>
            <person name="Wilson R.K."/>
        </authorList>
    </citation>
    <scope>NUCLEOTIDE SEQUENCE [LARGE SCALE GENOMIC DNA]</scope>
    <source>
        <strain evidence="9">IAEA</strain>
    </source>
</reference>
<dbReference type="InterPro" id="IPR001559">
    <property type="entry name" value="Phosphotriesterase"/>
</dbReference>
<comment type="cofactor">
    <cofactor evidence="5">
        <name>a divalent metal cation</name>
        <dbReference type="ChEBI" id="CHEBI:60240"/>
    </cofactor>
    <text evidence="5">Binds 2 divalent metal cations per subunit.</text>
</comment>
<dbReference type="PANTHER" id="PTHR10819:SF3">
    <property type="entry name" value="PHOSPHOTRIESTERASE-RELATED PROTEIN"/>
    <property type="match status" value="1"/>
</dbReference>
<name>A0A1A9ZYY3_GLOPL</name>
<evidence type="ECO:0000256" key="6">
    <source>
        <dbReference type="PROSITE-ProRule" id="PRU00679"/>
    </source>
</evidence>
<feature type="binding site" evidence="5">
    <location>
        <position position="132"/>
    </location>
    <ligand>
        <name>a divalent metal cation</name>
        <dbReference type="ChEBI" id="CHEBI:60240"/>
        <label>1</label>
    </ligand>
</feature>
<dbReference type="AlphaFoldDB" id="A0A1A9ZYY3"/>
<evidence type="ECO:0000313" key="8">
    <source>
        <dbReference type="EnsemblMetazoa" id="GPAI029307-PA"/>
    </source>
</evidence>
<evidence type="ECO:0000256" key="7">
    <source>
        <dbReference type="SAM" id="MobiDB-lite"/>
    </source>
</evidence>
<feature type="binding site" evidence="5">
    <location>
        <position position="341"/>
    </location>
    <ligand>
        <name>a divalent metal cation</name>
        <dbReference type="ChEBI" id="CHEBI:60240"/>
        <label>2</label>
    </ligand>
</feature>
<evidence type="ECO:0000313" key="9">
    <source>
        <dbReference type="Proteomes" id="UP000092445"/>
    </source>
</evidence>
<dbReference type="PROSITE" id="PS01322">
    <property type="entry name" value="PHOSPHOTRIESTERASE_1"/>
    <property type="match status" value="1"/>
</dbReference>
<feature type="binding site" evidence="5">
    <location>
        <position position="409"/>
    </location>
    <ligand>
        <name>a divalent metal cation</name>
        <dbReference type="ChEBI" id="CHEBI:60240"/>
        <label>1</label>
    </ligand>
</feature>
<feature type="compositionally biased region" description="Basic and acidic residues" evidence="7">
    <location>
        <begin position="18"/>
        <end position="34"/>
    </location>
</feature>
<keyword evidence="9" id="KW-1185">Reference proteome</keyword>
<feature type="binding site" evidence="5">
    <location>
        <position position="312"/>
    </location>
    <ligand>
        <name>a divalent metal cation</name>
        <dbReference type="ChEBI" id="CHEBI:60240"/>
        <label>2</label>
    </ligand>
</feature>
<dbReference type="VEuPathDB" id="VectorBase:GPAI029307"/>
<dbReference type="PANTHER" id="PTHR10819">
    <property type="entry name" value="PHOSPHOTRIESTERASE-RELATED"/>
    <property type="match status" value="1"/>
</dbReference>
<feature type="compositionally biased region" description="Basic and acidic residues" evidence="7">
    <location>
        <begin position="44"/>
        <end position="64"/>
    </location>
</feature>
<comment type="caution">
    <text evidence="6">Lacks conserved residue(s) required for the propagation of feature annotation.</text>
</comment>
<dbReference type="SUPFAM" id="SSF51556">
    <property type="entry name" value="Metallo-dependent hydrolases"/>
    <property type="match status" value="1"/>
</dbReference>
<dbReference type="GO" id="GO:0008270">
    <property type="term" value="F:zinc ion binding"/>
    <property type="evidence" value="ECO:0007669"/>
    <property type="project" value="InterPro"/>
</dbReference>